<proteinExistence type="predicted"/>
<evidence type="ECO:0000313" key="1">
    <source>
        <dbReference type="EMBL" id="MBB5399034.1"/>
    </source>
</evidence>
<dbReference type="Proteomes" id="UP000592820">
    <property type="component" value="Unassembled WGS sequence"/>
</dbReference>
<evidence type="ECO:0000313" key="2">
    <source>
        <dbReference type="Proteomes" id="UP000592820"/>
    </source>
</evidence>
<gene>
    <name evidence="1" type="ORF">HDG41_001073</name>
</gene>
<dbReference type="AlphaFoldDB" id="A0A7W8L2C6"/>
<protein>
    <submittedName>
        <fullName evidence="1">Uncharacterized protein</fullName>
    </submittedName>
</protein>
<reference evidence="1 2" key="1">
    <citation type="submission" date="2020-08" db="EMBL/GenBank/DDBJ databases">
        <title>Genomic Encyclopedia of Type Strains, Phase IV (KMG-V): Genome sequencing to study the core and pangenomes of soil and plant-associated prokaryotes.</title>
        <authorList>
            <person name="Whitman W."/>
        </authorList>
    </citation>
    <scope>NUCLEOTIDE SEQUENCE [LARGE SCALE GENOMIC DNA]</scope>
    <source>
        <strain evidence="1 2">JPY162</strain>
    </source>
</reference>
<name>A0A7W8L2C6_9BURK</name>
<organism evidence="1 2">
    <name type="scientific">Paraburkholderia youngii</name>
    <dbReference type="NCBI Taxonomy" id="2782701"/>
    <lineage>
        <taxon>Bacteria</taxon>
        <taxon>Pseudomonadati</taxon>
        <taxon>Pseudomonadota</taxon>
        <taxon>Betaproteobacteria</taxon>
        <taxon>Burkholderiales</taxon>
        <taxon>Burkholderiaceae</taxon>
        <taxon>Paraburkholderia</taxon>
    </lineage>
</organism>
<dbReference type="EMBL" id="JACHDE010000002">
    <property type="protein sequence ID" value="MBB5399034.1"/>
    <property type="molecule type" value="Genomic_DNA"/>
</dbReference>
<dbReference type="RefSeq" id="WP_254905964.1">
    <property type="nucleotide sequence ID" value="NZ_JACHDE010000002.1"/>
</dbReference>
<sequence length="102" mass="11317">MIRVLNILNLLPELNKALNTTNDALGLALMNKAVAKRIRARKTKPDSGAPVMATEKKAKTSTARTLRVTLNLMKRVLAIKDDAAQSLLKSWFSVCLRLFLKV</sequence>
<comment type="caution">
    <text evidence="1">The sequence shown here is derived from an EMBL/GenBank/DDBJ whole genome shotgun (WGS) entry which is preliminary data.</text>
</comment>
<accession>A0A7W8L2C6</accession>